<dbReference type="SUPFAM" id="SSF54897">
    <property type="entry name" value="Protease propeptides/inhibitors"/>
    <property type="match status" value="1"/>
</dbReference>
<evidence type="ECO:0000313" key="11">
    <source>
        <dbReference type="EMBL" id="AFC99459.1"/>
    </source>
</evidence>
<dbReference type="InterPro" id="IPR010259">
    <property type="entry name" value="S8pro/Inhibitor_I9"/>
</dbReference>
<dbReference type="InterPro" id="IPR022398">
    <property type="entry name" value="Peptidase_S8_His-AS"/>
</dbReference>
<evidence type="ECO:0000256" key="6">
    <source>
        <dbReference type="PROSITE-ProRule" id="PRU01240"/>
    </source>
</evidence>
<evidence type="ECO:0000256" key="2">
    <source>
        <dbReference type="ARBA" id="ARBA00022670"/>
    </source>
</evidence>
<dbReference type="PRINTS" id="PR00723">
    <property type="entry name" value="SUBTILISIN"/>
</dbReference>
<dbReference type="Gene3D" id="3.40.50.200">
    <property type="entry name" value="Peptidase S8/S53 domain"/>
    <property type="match status" value="1"/>
</dbReference>
<evidence type="ECO:0000256" key="3">
    <source>
        <dbReference type="ARBA" id="ARBA00022801"/>
    </source>
</evidence>
<gene>
    <name evidence="11" type="ordered locus">Mtc_0695</name>
</gene>
<evidence type="ECO:0000256" key="1">
    <source>
        <dbReference type="ARBA" id="ARBA00011073"/>
    </source>
</evidence>
<sequence length="456" mass="47542">MLLVNASMPAVSTKSDNGNYIVVFEGQASVMDDQVAAFASDNNATVLYRYGSINGMAIHVPGEDAIAKLKALKGVKYVEKDVKFYATLDRAAPIIGAPQVWDTGYTGKGVKVALVDTGIDGTHPDLKGRIVGWKDLINNRDTPYDDYGHGTHCAGIIGGNGAASNGKYKGIAPEVQFVGVKVLGKDGSGDLSTIIAGVEFAANSDAQIISMSLGSNQHSQAMDDAVKAAVQKGKIVVCAAGNSGPSPRTIGCPADTPEAITVGATDKNDQIASFSSRGPTKSGLQKPDVTAPGKDIISCRATGIKEGSAIDTYYLSMSGTSMACPMVSGSIALLVQKKPGLTAAEAKDILEKTAKRLGSGTPNYDYGYGRISIKNAIDYLDGKYTPEPAPSPTPTPTPSPGNPGYPYPGYPGYPYPGYPGQPMPTPTPSPGNPGYPGYPYPGYPYPGYPYPGYDDE</sequence>
<feature type="active site" description="Charge relay system" evidence="5 6">
    <location>
        <position position="116"/>
    </location>
</feature>
<dbReference type="InterPro" id="IPR000209">
    <property type="entry name" value="Peptidase_S8/S53_dom"/>
</dbReference>
<dbReference type="EMBL" id="CP003243">
    <property type="protein sequence ID" value="AFC99459.1"/>
    <property type="molecule type" value="Genomic_DNA"/>
</dbReference>
<dbReference type="InterPro" id="IPR023828">
    <property type="entry name" value="Peptidase_S8_Ser-AS"/>
</dbReference>
<feature type="compositionally biased region" description="Pro residues" evidence="8">
    <location>
        <begin position="387"/>
        <end position="438"/>
    </location>
</feature>
<keyword evidence="3 6" id="KW-0378">Hydrolase</keyword>
<dbReference type="HOGENOM" id="CLU_011263_15_5_2"/>
<evidence type="ECO:0000256" key="4">
    <source>
        <dbReference type="ARBA" id="ARBA00022825"/>
    </source>
</evidence>
<dbReference type="Gene3D" id="3.30.70.80">
    <property type="entry name" value="Peptidase S8 propeptide/proteinase inhibitor I9"/>
    <property type="match status" value="1"/>
</dbReference>
<dbReference type="Pfam" id="PF05922">
    <property type="entry name" value="Inhibitor_I9"/>
    <property type="match status" value="1"/>
</dbReference>
<name>H8I8I3_METCZ</name>
<dbReference type="STRING" id="1041930.Mtc_0695"/>
<dbReference type="GO" id="GO:0006508">
    <property type="term" value="P:proteolysis"/>
    <property type="evidence" value="ECO:0007669"/>
    <property type="project" value="UniProtKB-KW"/>
</dbReference>
<dbReference type="CDD" id="cd07487">
    <property type="entry name" value="Peptidases_S8_1"/>
    <property type="match status" value="1"/>
</dbReference>
<dbReference type="InterPro" id="IPR015500">
    <property type="entry name" value="Peptidase_S8_subtilisin-rel"/>
</dbReference>
<proteinExistence type="inferred from homology"/>
<dbReference type="PANTHER" id="PTHR43806">
    <property type="entry name" value="PEPTIDASE S8"/>
    <property type="match status" value="1"/>
</dbReference>
<feature type="compositionally biased region" description="Polar residues" evidence="8">
    <location>
        <begin position="271"/>
        <end position="283"/>
    </location>
</feature>
<evidence type="ECO:0000259" key="10">
    <source>
        <dbReference type="Pfam" id="PF05922"/>
    </source>
</evidence>
<dbReference type="AlphaFoldDB" id="H8I8I3"/>
<keyword evidence="4 6" id="KW-0720">Serine protease</keyword>
<protein>
    <submittedName>
        <fullName evidence="11">Subtilisin-like serine proteases (Peptidase S8 family)</fullName>
    </submittedName>
</protein>
<dbReference type="InterPro" id="IPR023827">
    <property type="entry name" value="Peptidase_S8_Asp-AS"/>
</dbReference>
<dbReference type="GO" id="GO:0004252">
    <property type="term" value="F:serine-type endopeptidase activity"/>
    <property type="evidence" value="ECO:0007669"/>
    <property type="project" value="UniProtKB-UniRule"/>
</dbReference>
<keyword evidence="12" id="KW-1185">Reference proteome</keyword>
<feature type="domain" description="Peptidase S8/S53" evidence="9">
    <location>
        <begin position="107"/>
        <end position="369"/>
    </location>
</feature>
<dbReference type="PROSITE" id="PS00138">
    <property type="entry name" value="SUBTILASE_SER"/>
    <property type="match status" value="1"/>
</dbReference>
<feature type="region of interest" description="Disordered" evidence="8">
    <location>
        <begin position="383"/>
        <end position="438"/>
    </location>
</feature>
<evidence type="ECO:0000256" key="8">
    <source>
        <dbReference type="SAM" id="MobiDB-lite"/>
    </source>
</evidence>
<evidence type="ECO:0000259" key="9">
    <source>
        <dbReference type="Pfam" id="PF00082"/>
    </source>
</evidence>
<dbReference type="InterPro" id="IPR037045">
    <property type="entry name" value="S8pro/Inhibitor_I9_sf"/>
</dbReference>
<dbReference type="InterPro" id="IPR050131">
    <property type="entry name" value="Peptidase_S8_subtilisin-like"/>
</dbReference>
<evidence type="ECO:0000256" key="5">
    <source>
        <dbReference type="PIRSR" id="PIRSR615500-1"/>
    </source>
</evidence>
<reference evidence="11 12" key="1">
    <citation type="journal article" date="2012" name="J. Bacteriol.">
        <title>Complete genome sequence of a thermophilic methanogen, Methanocella conradii HZ254, isolated from Chinese rice field soil.</title>
        <authorList>
            <person name="Lu Z."/>
            <person name="Lu Y."/>
        </authorList>
    </citation>
    <scope>NUCLEOTIDE SEQUENCE [LARGE SCALE GENOMIC DNA]</scope>
    <source>
        <strain evidence="12">DSM 24694 / JCM 17849 / CGMCC 1.5162 / HZ254</strain>
    </source>
</reference>
<feature type="region of interest" description="Disordered" evidence="8">
    <location>
        <begin position="271"/>
        <end position="291"/>
    </location>
</feature>
<dbReference type="InterPro" id="IPR036852">
    <property type="entry name" value="Peptidase_S8/S53_dom_sf"/>
</dbReference>
<dbReference type="PANTHER" id="PTHR43806:SF11">
    <property type="entry name" value="CEREVISIN-RELATED"/>
    <property type="match status" value="1"/>
</dbReference>
<dbReference type="PROSITE" id="PS00136">
    <property type="entry name" value="SUBTILASE_ASP"/>
    <property type="match status" value="1"/>
</dbReference>
<feature type="domain" description="Inhibitor I9" evidence="10">
    <location>
        <begin position="20"/>
        <end position="84"/>
    </location>
</feature>
<dbReference type="eggNOG" id="arCOG00702">
    <property type="taxonomic scope" value="Archaea"/>
</dbReference>
<comment type="similarity">
    <text evidence="1 6 7">Belongs to the peptidase S8 family.</text>
</comment>
<keyword evidence="2 6" id="KW-0645">Protease</keyword>
<evidence type="ECO:0000256" key="7">
    <source>
        <dbReference type="RuleBase" id="RU003355"/>
    </source>
</evidence>
<dbReference type="PROSITE" id="PS51892">
    <property type="entry name" value="SUBTILASE"/>
    <property type="match status" value="1"/>
</dbReference>
<dbReference type="KEGG" id="mez:Mtc_0695"/>
<dbReference type="Proteomes" id="UP000005233">
    <property type="component" value="Chromosome"/>
</dbReference>
<dbReference type="Pfam" id="PF00082">
    <property type="entry name" value="Peptidase_S8"/>
    <property type="match status" value="1"/>
</dbReference>
<organism evidence="11 12">
    <name type="scientific">Methanocella conradii (strain DSM 24694 / JCM 17849 / CGMCC 1.5162 / HZ254)</name>
    <dbReference type="NCBI Taxonomy" id="1041930"/>
    <lineage>
        <taxon>Archaea</taxon>
        <taxon>Methanobacteriati</taxon>
        <taxon>Methanobacteriota</taxon>
        <taxon>Stenosarchaea group</taxon>
        <taxon>Methanomicrobia</taxon>
        <taxon>Methanocellales</taxon>
        <taxon>Methanocellaceae</taxon>
        <taxon>Methanocella</taxon>
    </lineage>
</organism>
<accession>H8I8I3</accession>
<feature type="active site" description="Charge relay system" evidence="5 6">
    <location>
        <position position="321"/>
    </location>
</feature>
<evidence type="ECO:0000313" key="12">
    <source>
        <dbReference type="Proteomes" id="UP000005233"/>
    </source>
</evidence>
<dbReference type="SUPFAM" id="SSF52743">
    <property type="entry name" value="Subtilisin-like"/>
    <property type="match status" value="1"/>
</dbReference>
<feature type="active site" description="Charge relay system" evidence="5 6">
    <location>
        <position position="149"/>
    </location>
</feature>
<dbReference type="PROSITE" id="PS00137">
    <property type="entry name" value="SUBTILASE_HIS"/>
    <property type="match status" value="1"/>
</dbReference>